<organism evidence="1 2">
    <name type="scientific">Peribacillus faecalis</name>
    <dbReference type="NCBI Taxonomy" id="2772559"/>
    <lineage>
        <taxon>Bacteria</taxon>
        <taxon>Bacillati</taxon>
        <taxon>Bacillota</taxon>
        <taxon>Bacilli</taxon>
        <taxon>Bacillales</taxon>
        <taxon>Bacillaceae</taxon>
        <taxon>Peribacillus</taxon>
    </lineage>
</organism>
<sequence>MKKILLSLLLLVTFCFGLYLIIGIFTDTEPPLPTITAGDKKVSVSNGSYCWDNFLTSVCADSGPPSQIANNPLSVSPETKLKVKFKSEPEENSLSIYRWVNGESVTITLGNDVIIAPSEKGLRVYSISGNWEKRSASYVFAIEVE</sequence>
<protein>
    <submittedName>
        <fullName evidence="1">Uncharacterized protein</fullName>
    </submittedName>
</protein>
<accession>A0A927HAA0</accession>
<dbReference type="RefSeq" id="WP_190996769.1">
    <property type="nucleotide sequence ID" value="NZ_JACXSI010000004.1"/>
</dbReference>
<evidence type="ECO:0000313" key="1">
    <source>
        <dbReference type="EMBL" id="MBD3107226.1"/>
    </source>
</evidence>
<gene>
    <name evidence="1" type="ORF">IEO70_02520</name>
</gene>
<reference evidence="1" key="1">
    <citation type="submission" date="2020-09" db="EMBL/GenBank/DDBJ databases">
        <title>Bacillus faecalis sp. nov., a moderately halophilic bacterium isolated from cow faeces.</title>
        <authorList>
            <person name="Jiang L."/>
            <person name="Lee J."/>
        </authorList>
    </citation>
    <scope>NUCLEOTIDE SEQUENCE</scope>
    <source>
        <strain evidence="1">AGMB 02131</strain>
    </source>
</reference>
<dbReference type="AlphaFoldDB" id="A0A927HAA0"/>
<dbReference type="EMBL" id="JACXSI010000004">
    <property type="protein sequence ID" value="MBD3107226.1"/>
    <property type="molecule type" value="Genomic_DNA"/>
</dbReference>
<proteinExistence type="predicted"/>
<comment type="caution">
    <text evidence="1">The sequence shown here is derived from an EMBL/GenBank/DDBJ whole genome shotgun (WGS) entry which is preliminary data.</text>
</comment>
<dbReference type="Proteomes" id="UP000602076">
    <property type="component" value="Unassembled WGS sequence"/>
</dbReference>
<evidence type="ECO:0000313" key="2">
    <source>
        <dbReference type="Proteomes" id="UP000602076"/>
    </source>
</evidence>
<name>A0A927HAA0_9BACI</name>
<keyword evidence="2" id="KW-1185">Reference proteome</keyword>